<dbReference type="Gene3D" id="1.10.1740.10">
    <property type="match status" value="1"/>
</dbReference>
<dbReference type="SUPFAM" id="SSF88946">
    <property type="entry name" value="Sigma2 domain of RNA polymerase sigma factors"/>
    <property type="match status" value="1"/>
</dbReference>
<accession>A0A0R1UNY8</accession>
<protein>
    <recommendedName>
        <fullName evidence="1">RNA polymerase sigma-70 region 2 domain-containing protein</fullName>
    </recommendedName>
</protein>
<dbReference type="InterPro" id="IPR014284">
    <property type="entry name" value="RNA_pol_sigma-70_dom"/>
</dbReference>
<dbReference type="OrthoDB" id="1767844at2"/>
<evidence type="ECO:0000313" key="3">
    <source>
        <dbReference type="Proteomes" id="UP000051084"/>
    </source>
</evidence>
<organism evidence="2 3">
    <name type="scientific">Limosilactobacillus equigenerosi DSM 18793 = JCM 14505</name>
    <dbReference type="NCBI Taxonomy" id="1423742"/>
    <lineage>
        <taxon>Bacteria</taxon>
        <taxon>Bacillati</taxon>
        <taxon>Bacillota</taxon>
        <taxon>Bacilli</taxon>
        <taxon>Lactobacillales</taxon>
        <taxon>Lactobacillaceae</taxon>
        <taxon>Limosilactobacillus</taxon>
    </lineage>
</organism>
<dbReference type="EMBL" id="AZGC01000026">
    <property type="protein sequence ID" value="KRL94976.1"/>
    <property type="molecule type" value="Genomic_DNA"/>
</dbReference>
<dbReference type="SUPFAM" id="SSF88659">
    <property type="entry name" value="Sigma3 and sigma4 domains of RNA polymerase sigma factors"/>
    <property type="match status" value="1"/>
</dbReference>
<gene>
    <name evidence="2" type="ORF">FC21_GL001021</name>
</gene>
<sequence>MGNLDWQNEAQVTDELGKLMQQYYPLVRSMWRRHPILGMEYLDWQQEAWVTLYDSWQKYDQQQTVTFGSYYKQALHNRWVNLLRRETAQKKWPRQNQVDYDDYLASELYYVPKDEVHEIEQQLCLQGAIARFKAMVTQEEYLVYQLRWAGYSMREIATKQAMTMPEVRRCFGRGRLKFKHCFQRELFER</sequence>
<dbReference type="Pfam" id="PF04542">
    <property type="entry name" value="Sigma70_r2"/>
    <property type="match status" value="1"/>
</dbReference>
<dbReference type="InterPro" id="IPR007627">
    <property type="entry name" value="RNA_pol_sigma70_r2"/>
</dbReference>
<reference evidence="2 3" key="1">
    <citation type="journal article" date="2015" name="Genome Announc.">
        <title>Expanding the biotechnology potential of lactobacilli through comparative genomics of 213 strains and associated genera.</title>
        <authorList>
            <person name="Sun Z."/>
            <person name="Harris H.M."/>
            <person name="McCann A."/>
            <person name="Guo C."/>
            <person name="Argimon S."/>
            <person name="Zhang W."/>
            <person name="Yang X."/>
            <person name="Jeffery I.B."/>
            <person name="Cooney J.C."/>
            <person name="Kagawa T.F."/>
            <person name="Liu W."/>
            <person name="Song Y."/>
            <person name="Salvetti E."/>
            <person name="Wrobel A."/>
            <person name="Rasinkangas P."/>
            <person name="Parkhill J."/>
            <person name="Rea M.C."/>
            <person name="O'Sullivan O."/>
            <person name="Ritari J."/>
            <person name="Douillard F.P."/>
            <person name="Paul Ross R."/>
            <person name="Yang R."/>
            <person name="Briner A.E."/>
            <person name="Felis G.E."/>
            <person name="de Vos W.M."/>
            <person name="Barrangou R."/>
            <person name="Klaenhammer T.R."/>
            <person name="Caufield P.W."/>
            <person name="Cui Y."/>
            <person name="Zhang H."/>
            <person name="O'Toole P.W."/>
        </authorList>
    </citation>
    <scope>NUCLEOTIDE SEQUENCE [LARGE SCALE GENOMIC DNA]</scope>
    <source>
        <strain evidence="2 3">DSM 18793</strain>
    </source>
</reference>
<comment type="caution">
    <text evidence="2">The sequence shown here is derived from an EMBL/GenBank/DDBJ whole genome shotgun (WGS) entry which is preliminary data.</text>
</comment>
<keyword evidence="3" id="KW-1185">Reference proteome</keyword>
<dbReference type="GO" id="GO:0003700">
    <property type="term" value="F:DNA-binding transcription factor activity"/>
    <property type="evidence" value="ECO:0007669"/>
    <property type="project" value="InterPro"/>
</dbReference>
<evidence type="ECO:0000313" key="2">
    <source>
        <dbReference type="EMBL" id="KRL94976.1"/>
    </source>
</evidence>
<feature type="domain" description="RNA polymerase sigma-70 region 2" evidence="1">
    <location>
        <begin position="19"/>
        <end position="87"/>
    </location>
</feature>
<dbReference type="InterPro" id="IPR013325">
    <property type="entry name" value="RNA_pol_sigma_r2"/>
</dbReference>
<proteinExistence type="predicted"/>
<dbReference type="RefSeq" id="WP_054652115.1">
    <property type="nucleotide sequence ID" value="NZ_AZGC01000026.1"/>
</dbReference>
<dbReference type="PATRIC" id="fig|1423742.4.peg.1063"/>
<dbReference type="GO" id="GO:0006352">
    <property type="term" value="P:DNA-templated transcription initiation"/>
    <property type="evidence" value="ECO:0007669"/>
    <property type="project" value="InterPro"/>
</dbReference>
<dbReference type="InterPro" id="IPR013324">
    <property type="entry name" value="RNA_pol_sigma_r3/r4-like"/>
</dbReference>
<dbReference type="STRING" id="417373.GCA_001570685_00225"/>
<name>A0A0R1UNY8_9LACO</name>
<evidence type="ECO:0000259" key="1">
    <source>
        <dbReference type="Pfam" id="PF04542"/>
    </source>
</evidence>
<dbReference type="Proteomes" id="UP000051084">
    <property type="component" value="Unassembled WGS sequence"/>
</dbReference>
<dbReference type="AlphaFoldDB" id="A0A0R1UNY8"/>
<dbReference type="NCBIfam" id="TIGR02937">
    <property type="entry name" value="sigma70-ECF"/>
    <property type="match status" value="1"/>
</dbReference>